<proteinExistence type="predicted"/>
<accession>A0A7Y4L3Z8</accession>
<evidence type="ECO:0000313" key="5">
    <source>
        <dbReference type="Proteomes" id="UP000553957"/>
    </source>
</evidence>
<dbReference type="Pfam" id="PF00196">
    <property type="entry name" value="GerE"/>
    <property type="match status" value="1"/>
</dbReference>
<reference evidence="2 5" key="2">
    <citation type="submission" date="2020-08" db="EMBL/GenBank/DDBJ databases">
        <title>Sequencing the genomes of 1000 actinobacteria strains.</title>
        <authorList>
            <person name="Klenk H.-P."/>
        </authorList>
    </citation>
    <scope>NUCLEOTIDE SEQUENCE [LARGE SCALE GENOMIC DNA]</scope>
    <source>
        <strain evidence="2 5">DSM 15626</strain>
    </source>
</reference>
<keyword evidence="4" id="KW-1185">Reference proteome</keyword>
<dbReference type="PROSITE" id="PS50043">
    <property type="entry name" value="HTH_LUXR_2"/>
    <property type="match status" value="1"/>
</dbReference>
<organism evidence="3 4">
    <name type="scientific">Kribbella sandramycini</name>
    <dbReference type="NCBI Taxonomy" id="60450"/>
    <lineage>
        <taxon>Bacteria</taxon>
        <taxon>Bacillati</taxon>
        <taxon>Actinomycetota</taxon>
        <taxon>Actinomycetes</taxon>
        <taxon>Propionibacteriales</taxon>
        <taxon>Kribbellaceae</taxon>
        <taxon>Kribbella</taxon>
    </lineage>
</organism>
<feature type="domain" description="HTH luxR-type" evidence="1">
    <location>
        <begin position="259"/>
        <end position="324"/>
    </location>
</feature>
<protein>
    <submittedName>
        <fullName evidence="2">DNA-binding CsgD family transcriptional regulator</fullName>
    </submittedName>
</protein>
<dbReference type="SMART" id="SM00421">
    <property type="entry name" value="HTH_LUXR"/>
    <property type="match status" value="1"/>
</dbReference>
<dbReference type="PANTHER" id="PTHR34293">
    <property type="entry name" value="HTH-TYPE TRANSCRIPTIONAL REGULATOR TRMBL2"/>
    <property type="match status" value="1"/>
</dbReference>
<dbReference type="Gene3D" id="1.10.10.10">
    <property type="entry name" value="Winged helix-like DNA-binding domain superfamily/Winged helix DNA-binding domain"/>
    <property type="match status" value="1"/>
</dbReference>
<evidence type="ECO:0000313" key="2">
    <source>
        <dbReference type="EMBL" id="MBB6570834.1"/>
    </source>
</evidence>
<dbReference type="RefSeq" id="WP_171677200.1">
    <property type="nucleotide sequence ID" value="NZ_BAAAGT010000005.1"/>
</dbReference>
<evidence type="ECO:0000313" key="3">
    <source>
        <dbReference type="EMBL" id="NOL43965.1"/>
    </source>
</evidence>
<dbReference type="GO" id="GO:0003677">
    <property type="term" value="F:DNA binding"/>
    <property type="evidence" value="ECO:0007669"/>
    <property type="project" value="UniProtKB-KW"/>
</dbReference>
<dbReference type="InterPro" id="IPR000792">
    <property type="entry name" value="Tscrpt_reg_LuxR_C"/>
</dbReference>
<dbReference type="InterPro" id="IPR051797">
    <property type="entry name" value="TrmB-like"/>
</dbReference>
<dbReference type="SUPFAM" id="SSF46894">
    <property type="entry name" value="C-terminal effector domain of the bipartite response regulators"/>
    <property type="match status" value="1"/>
</dbReference>
<dbReference type="CDD" id="cd06170">
    <property type="entry name" value="LuxR_C_like"/>
    <property type="match status" value="1"/>
</dbReference>
<gene>
    <name evidence="2" type="ORF">HNR71_006471</name>
    <name evidence="3" type="ORF">HPO96_27320</name>
</gene>
<dbReference type="Proteomes" id="UP000553957">
    <property type="component" value="Unassembled WGS sequence"/>
</dbReference>
<dbReference type="PRINTS" id="PR00038">
    <property type="entry name" value="HTHLUXR"/>
</dbReference>
<name>A0A7Y4L3Z8_9ACTN</name>
<sequence>MVANVTAGLGRQPQSLSEHEKLVRELLPVDVAEAYLELTHTGARVTHLGDPTDQELLNRQLAYVQPGRNTPVIRAVDPLIAVTGLLTQVHHELTKQHGRLLQGYVAAAEMHQLQLHDRRSDHVPSVLAQVITDPDELTARWTTSIQTVQCTYRSIVTGEGPEPVLPAPINGQCDTMTFRELCTPEYLADRGVQTALDAGVDVRTTHELPTRLVIVDDHFALIGLAGGGSTGAVLVRSAAMVAALTQYYDQLWETATPVIQNQTKGLSGTEREVLRLLVHGLKDDAIARHLQLSVRTVRRHIAAIMEFVSAPTRFAAGAAAQRLGLLD</sequence>
<dbReference type="PANTHER" id="PTHR34293:SF1">
    <property type="entry name" value="HTH-TYPE TRANSCRIPTIONAL REGULATOR TRMBL2"/>
    <property type="match status" value="1"/>
</dbReference>
<dbReference type="Proteomes" id="UP000534306">
    <property type="component" value="Unassembled WGS sequence"/>
</dbReference>
<dbReference type="GO" id="GO:0006355">
    <property type="term" value="P:regulation of DNA-templated transcription"/>
    <property type="evidence" value="ECO:0007669"/>
    <property type="project" value="InterPro"/>
</dbReference>
<dbReference type="AlphaFoldDB" id="A0A7Y4L3Z8"/>
<dbReference type="InterPro" id="IPR036388">
    <property type="entry name" value="WH-like_DNA-bd_sf"/>
</dbReference>
<dbReference type="EMBL" id="JACHKF010000001">
    <property type="protein sequence ID" value="MBB6570834.1"/>
    <property type="molecule type" value="Genomic_DNA"/>
</dbReference>
<reference evidence="3 4" key="1">
    <citation type="submission" date="2020-05" db="EMBL/GenBank/DDBJ databases">
        <title>Genome sequence of Kribbella sandramycini ATCC 39419.</title>
        <authorList>
            <person name="Maclea K.S."/>
            <person name="Fair J.L."/>
        </authorList>
    </citation>
    <scope>NUCLEOTIDE SEQUENCE [LARGE SCALE GENOMIC DNA]</scope>
    <source>
        <strain evidence="3 4">ATCC 39419</strain>
    </source>
</reference>
<evidence type="ECO:0000313" key="4">
    <source>
        <dbReference type="Proteomes" id="UP000534306"/>
    </source>
</evidence>
<evidence type="ECO:0000259" key="1">
    <source>
        <dbReference type="PROSITE" id="PS50043"/>
    </source>
</evidence>
<comment type="caution">
    <text evidence="3">The sequence shown here is derived from an EMBL/GenBank/DDBJ whole genome shotgun (WGS) entry which is preliminary data.</text>
</comment>
<dbReference type="EMBL" id="JABJRC010000007">
    <property type="protein sequence ID" value="NOL43965.1"/>
    <property type="molecule type" value="Genomic_DNA"/>
</dbReference>
<dbReference type="InterPro" id="IPR016032">
    <property type="entry name" value="Sig_transdc_resp-reg_C-effctor"/>
</dbReference>
<keyword evidence="2" id="KW-0238">DNA-binding</keyword>